<dbReference type="KEGG" id="emx:FKV68_12080"/>
<dbReference type="EMBL" id="CP041238">
    <property type="protein sequence ID" value="QLL62137.1"/>
    <property type="molecule type" value="Genomic_DNA"/>
</dbReference>
<organism evidence="1 2">
    <name type="scientific">Sinorhizobium mexicanum</name>
    <dbReference type="NCBI Taxonomy" id="375549"/>
    <lineage>
        <taxon>Bacteria</taxon>
        <taxon>Pseudomonadati</taxon>
        <taxon>Pseudomonadota</taxon>
        <taxon>Alphaproteobacteria</taxon>
        <taxon>Hyphomicrobiales</taxon>
        <taxon>Rhizobiaceae</taxon>
        <taxon>Sinorhizobium/Ensifer group</taxon>
        <taxon>Sinorhizobium</taxon>
    </lineage>
</organism>
<proteinExistence type="predicted"/>
<evidence type="ECO:0000313" key="1">
    <source>
        <dbReference type="EMBL" id="QLL62137.1"/>
    </source>
</evidence>
<reference evidence="1 2" key="1">
    <citation type="submission" date="2019-06" db="EMBL/GenBank/DDBJ databases">
        <title>Complete genome sequence of Ensifer mexicanus ITTG R7 isolated from nodules of Acacia angustissima (Mill.) Kuntze.</title>
        <authorList>
            <person name="Rincon-Rosales R."/>
            <person name="Rogel M.A."/>
            <person name="Guerrero G."/>
            <person name="Rincon-Molina C.I."/>
            <person name="Lopez-Lopez A."/>
            <person name="Martinez-Romero E."/>
        </authorList>
    </citation>
    <scope>NUCLEOTIDE SEQUENCE [LARGE SCALE GENOMIC DNA]</scope>
    <source>
        <strain evidence="1 2">ITTG R7</strain>
    </source>
</reference>
<keyword evidence="2" id="KW-1185">Reference proteome</keyword>
<name>A0A859QKV4_9HYPH</name>
<evidence type="ECO:0000313" key="2">
    <source>
        <dbReference type="Proteomes" id="UP000510721"/>
    </source>
</evidence>
<dbReference type="AlphaFoldDB" id="A0A859QKV4"/>
<sequence>MQISIYILAAIAMTIAKGRQVHRLLRSRSYNWKSAGFIFLAWSAMTLPFIVSACDGVACEWSPKLGWWADLLRQVSPFDRLDTGTTVTVVLITYMVLTIYVLGHCLGWMLYGTKRLLRFAV</sequence>
<gene>
    <name evidence="1" type="ORF">FKV68_12080</name>
</gene>
<dbReference type="Proteomes" id="UP000510721">
    <property type="component" value="Chromosome"/>
</dbReference>
<dbReference type="RefSeq" id="WP_180938048.1">
    <property type="nucleotide sequence ID" value="NZ_CP041238.1"/>
</dbReference>
<protein>
    <submittedName>
        <fullName evidence="1">Uncharacterized protein</fullName>
    </submittedName>
</protein>
<accession>A0A859QKV4</accession>